<evidence type="ECO:0000313" key="5">
    <source>
        <dbReference type="Proteomes" id="UP000190285"/>
    </source>
</evidence>
<reference evidence="4 5" key="1">
    <citation type="submission" date="2017-02" db="EMBL/GenBank/DDBJ databases">
        <authorList>
            <person name="Peterson S.W."/>
        </authorList>
    </citation>
    <scope>NUCLEOTIDE SEQUENCE [LARGE SCALE GENOMIC DNA]</scope>
    <source>
        <strain evidence="4 5">M1</strain>
    </source>
</reference>
<dbReference type="Pfam" id="PF17746">
    <property type="entry name" value="SfsA_N"/>
    <property type="match status" value="1"/>
</dbReference>
<dbReference type="InterPro" id="IPR005224">
    <property type="entry name" value="SfsA"/>
</dbReference>
<dbReference type="OrthoDB" id="9802365at2"/>
<dbReference type="HAMAP" id="MF_00095">
    <property type="entry name" value="SfsA"/>
    <property type="match status" value="1"/>
</dbReference>
<dbReference type="FunFam" id="2.40.50.580:FF:000002">
    <property type="entry name" value="Sugar fermentation stimulation protein homolog"/>
    <property type="match status" value="1"/>
</dbReference>
<dbReference type="RefSeq" id="WP_079491755.1">
    <property type="nucleotide sequence ID" value="NZ_FUZT01000005.1"/>
</dbReference>
<dbReference type="PANTHER" id="PTHR30545">
    <property type="entry name" value="SUGAR FERMENTATION STIMULATION PROTEIN A"/>
    <property type="match status" value="1"/>
</dbReference>
<dbReference type="NCBIfam" id="TIGR00230">
    <property type="entry name" value="sfsA"/>
    <property type="match status" value="1"/>
</dbReference>
<dbReference type="InterPro" id="IPR040452">
    <property type="entry name" value="SfsA_C"/>
</dbReference>
<organism evidence="4 5">
    <name type="scientific">Maledivibacter halophilus</name>
    <dbReference type="NCBI Taxonomy" id="36842"/>
    <lineage>
        <taxon>Bacteria</taxon>
        <taxon>Bacillati</taxon>
        <taxon>Bacillota</taxon>
        <taxon>Clostridia</taxon>
        <taxon>Peptostreptococcales</taxon>
        <taxon>Caminicellaceae</taxon>
        <taxon>Maledivibacter</taxon>
    </lineage>
</organism>
<gene>
    <name evidence="1" type="primary">sfsA</name>
    <name evidence="4" type="ORF">SAMN02194393_02291</name>
</gene>
<keyword evidence="5" id="KW-1185">Reference proteome</keyword>
<evidence type="ECO:0000313" key="4">
    <source>
        <dbReference type="EMBL" id="SKC69636.1"/>
    </source>
</evidence>
<dbReference type="InterPro" id="IPR041465">
    <property type="entry name" value="SfsA_N"/>
</dbReference>
<dbReference type="Gene3D" id="3.40.1350.60">
    <property type="match status" value="1"/>
</dbReference>
<dbReference type="PANTHER" id="PTHR30545:SF2">
    <property type="entry name" value="SUGAR FERMENTATION STIMULATION PROTEIN A"/>
    <property type="match status" value="1"/>
</dbReference>
<feature type="domain" description="Sugar fermentation stimulation protein C-terminal" evidence="2">
    <location>
        <begin position="84"/>
        <end position="219"/>
    </location>
</feature>
<dbReference type="Gene3D" id="2.40.50.580">
    <property type="match status" value="1"/>
</dbReference>
<evidence type="ECO:0000259" key="3">
    <source>
        <dbReference type="Pfam" id="PF17746"/>
    </source>
</evidence>
<comment type="similarity">
    <text evidence="1">Belongs to the SfsA family.</text>
</comment>
<dbReference type="STRING" id="36842.SAMN02194393_02291"/>
<accession>A0A1T5L0Q8</accession>
<dbReference type="Pfam" id="PF03749">
    <property type="entry name" value="SfsA"/>
    <property type="match status" value="1"/>
</dbReference>
<dbReference type="AlphaFoldDB" id="A0A1T5L0Q8"/>
<name>A0A1T5L0Q8_9FIRM</name>
<dbReference type="CDD" id="cd22359">
    <property type="entry name" value="SfsA-like_bacterial"/>
    <property type="match status" value="1"/>
</dbReference>
<evidence type="ECO:0000256" key="1">
    <source>
        <dbReference type="HAMAP-Rule" id="MF_00095"/>
    </source>
</evidence>
<protein>
    <recommendedName>
        <fullName evidence="1">Sugar fermentation stimulation protein homolog</fullName>
    </recommendedName>
</protein>
<dbReference type="EMBL" id="FUZT01000005">
    <property type="protein sequence ID" value="SKC69636.1"/>
    <property type="molecule type" value="Genomic_DNA"/>
</dbReference>
<evidence type="ECO:0000259" key="2">
    <source>
        <dbReference type="Pfam" id="PF03749"/>
    </source>
</evidence>
<dbReference type="Proteomes" id="UP000190285">
    <property type="component" value="Unassembled WGS sequence"/>
</dbReference>
<feature type="domain" description="SfsA N-terminal OB" evidence="3">
    <location>
        <begin position="15"/>
        <end position="80"/>
    </location>
</feature>
<dbReference type="GO" id="GO:0003677">
    <property type="term" value="F:DNA binding"/>
    <property type="evidence" value="ECO:0007669"/>
    <property type="project" value="InterPro"/>
</dbReference>
<proteinExistence type="inferred from homology"/>
<sequence length="233" mass="26912">MKVEIKGQLMEGIFLERINRFIAHIKIEDKVQVAHVANTGRMKELLIKGTRVIVRKVDNSNRKTNYDLVMVYKNDTLVLIDSKMPNILIEKAFREVSLEDFGKYDYIKREVKYINSRFDIGLSNNREKVLVECKCATLVKDNGTATFPDAPTERGRKHILELIKAKEEGYRAVVFFIVQRNDAVLFTPNRDMDESFADAVKQAYLKGVEFYAYICDVTIEAIEIKQKIPVIIN</sequence>